<dbReference type="EMBL" id="FOHB01000009">
    <property type="protein sequence ID" value="SES47475.1"/>
    <property type="molecule type" value="Genomic_DNA"/>
</dbReference>
<dbReference type="Gene3D" id="3.10.180.10">
    <property type="entry name" value="2,3-Dihydroxybiphenyl 1,2-Dioxygenase, domain 1"/>
    <property type="match status" value="1"/>
</dbReference>
<dbReference type="AlphaFoldDB" id="A0A1H9XMS2"/>
<protein>
    <recommendedName>
        <fullName evidence="2">VOC domain-containing protein</fullName>
    </recommendedName>
</protein>
<dbReference type="OrthoDB" id="9793039at2"/>
<dbReference type="PROSITE" id="PS51819">
    <property type="entry name" value="VOC"/>
    <property type="match status" value="1"/>
</dbReference>
<reference evidence="4" key="1">
    <citation type="submission" date="2016-10" db="EMBL/GenBank/DDBJ databases">
        <authorList>
            <person name="Varghese N."/>
            <person name="Submissions S."/>
        </authorList>
    </citation>
    <scope>NUCLEOTIDE SEQUENCE [LARGE SCALE GENOMIC DNA]</scope>
    <source>
        <strain evidence="4">CGMCC 1.6963</strain>
    </source>
</reference>
<dbReference type="STRING" id="587636.SAMN05216199_4086"/>
<name>A0A1H9XMS2_9MICO</name>
<evidence type="ECO:0000313" key="3">
    <source>
        <dbReference type="EMBL" id="SES47475.1"/>
    </source>
</evidence>
<feature type="compositionally biased region" description="Low complexity" evidence="1">
    <location>
        <begin position="137"/>
        <end position="159"/>
    </location>
</feature>
<dbReference type="RefSeq" id="WP_091762207.1">
    <property type="nucleotide sequence ID" value="NZ_FOHB01000009.1"/>
</dbReference>
<dbReference type="SUPFAM" id="SSF54593">
    <property type="entry name" value="Glyoxalase/Bleomycin resistance protein/Dihydroxybiphenyl dioxygenase"/>
    <property type="match status" value="1"/>
</dbReference>
<accession>A0A1H9XMS2</accession>
<feature type="region of interest" description="Disordered" evidence="1">
    <location>
        <begin position="46"/>
        <end position="68"/>
    </location>
</feature>
<evidence type="ECO:0000256" key="1">
    <source>
        <dbReference type="SAM" id="MobiDB-lite"/>
    </source>
</evidence>
<sequence>MSGRVVHFELPFDDGARARSFYSELFGWQLEDVPGMDYSLVATGPVGEQGSTEPGYINGGMTERGGPVERPVITIDVDDIDATLEEVAKRGGETVVGRQPVGPMGWTAYFRDPEGNVMGLWQTNPQGEGSGSGGAGEAASGGAADAGAASAAADTDYDV</sequence>
<dbReference type="InterPro" id="IPR053863">
    <property type="entry name" value="Glyoxy/Ble-like_N"/>
</dbReference>
<dbReference type="Pfam" id="PF22677">
    <property type="entry name" value="Ble-like_N"/>
    <property type="match status" value="1"/>
</dbReference>
<feature type="domain" description="VOC" evidence="2">
    <location>
        <begin position="4"/>
        <end position="123"/>
    </location>
</feature>
<dbReference type="PANTHER" id="PTHR33993:SF2">
    <property type="entry name" value="VOC DOMAIN-CONTAINING PROTEIN"/>
    <property type="match status" value="1"/>
</dbReference>
<keyword evidence="4" id="KW-1185">Reference proteome</keyword>
<dbReference type="InterPro" id="IPR029068">
    <property type="entry name" value="Glyas_Bleomycin-R_OHBP_Dase"/>
</dbReference>
<dbReference type="InterPro" id="IPR037523">
    <property type="entry name" value="VOC_core"/>
</dbReference>
<dbReference type="Proteomes" id="UP000199019">
    <property type="component" value="Unassembled WGS sequence"/>
</dbReference>
<feature type="region of interest" description="Disordered" evidence="1">
    <location>
        <begin position="122"/>
        <end position="159"/>
    </location>
</feature>
<dbReference type="CDD" id="cd07247">
    <property type="entry name" value="SgaA_N_like"/>
    <property type="match status" value="1"/>
</dbReference>
<evidence type="ECO:0000313" key="4">
    <source>
        <dbReference type="Proteomes" id="UP000199019"/>
    </source>
</evidence>
<organism evidence="3 4">
    <name type="scientific">Pedococcus cremeus</name>
    <dbReference type="NCBI Taxonomy" id="587636"/>
    <lineage>
        <taxon>Bacteria</taxon>
        <taxon>Bacillati</taxon>
        <taxon>Actinomycetota</taxon>
        <taxon>Actinomycetes</taxon>
        <taxon>Micrococcales</taxon>
        <taxon>Intrasporangiaceae</taxon>
        <taxon>Pedococcus</taxon>
    </lineage>
</organism>
<dbReference type="InterPro" id="IPR052164">
    <property type="entry name" value="Anthracycline_SecMetBiosynth"/>
</dbReference>
<evidence type="ECO:0000259" key="2">
    <source>
        <dbReference type="PROSITE" id="PS51819"/>
    </source>
</evidence>
<dbReference type="PANTHER" id="PTHR33993">
    <property type="entry name" value="GLYOXALASE-RELATED"/>
    <property type="match status" value="1"/>
</dbReference>
<proteinExistence type="predicted"/>
<gene>
    <name evidence="3" type="ORF">SAMN05216199_4086</name>
</gene>